<evidence type="ECO:0000313" key="1">
    <source>
        <dbReference type="EMBL" id="TFK71331.1"/>
    </source>
</evidence>
<organism evidence="1 2">
    <name type="scientific">Pluteus cervinus</name>
    <dbReference type="NCBI Taxonomy" id="181527"/>
    <lineage>
        <taxon>Eukaryota</taxon>
        <taxon>Fungi</taxon>
        <taxon>Dikarya</taxon>
        <taxon>Basidiomycota</taxon>
        <taxon>Agaricomycotina</taxon>
        <taxon>Agaricomycetes</taxon>
        <taxon>Agaricomycetidae</taxon>
        <taxon>Agaricales</taxon>
        <taxon>Pluteineae</taxon>
        <taxon>Pluteaceae</taxon>
        <taxon>Pluteus</taxon>
    </lineage>
</organism>
<keyword evidence="2" id="KW-1185">Reference proteome</keyword>
<dbReference type="Proteomes" id="UP000308600">
    <property type="component" value="Unassembled WGS sequence"/>
</dbReference>
<accession>A0ACD3B0M1</accession>
<protein>
    <submittedName>
        <fullName evidence="1">Uncharacterized protein</fullName>
    </submittedName>
</protein>
<proteinExistence type="predicted"/>
<evidence type="ECO:0000313" key="2">
    <source>
        <dbReference type="Proteomes" id="UP000308600"/>
    </source>
</evidence>
<reference evidence="1 2" key="1">
    <citation type="journal article" date="2019" name="Nat. Ecol. Evol.">
        <title>Megaphylogeny resolves global patterns of mushroom evolution.</title>
        <authorList>
            <person name="Varga T."/>
            <person name="Krizsan K."/>
            <person name="Foldi C."/>
            <person name="Dima B."/>
            <person name="Sanchez-Garcia M."/>
            <person name="Sanchez-Ramirez S."/>
            <person name="Szollosi G.J."/>
            <person name="Szarkandi J.G."/>
            <person name="Papp V."/>
            <person name="Albert L."/>
            <person name="Andreopoulos W."/>
            <person name="Angelini C."/>
            <person name="Antonin V."/>
            <person name="Barry K.W."/>
            <person name="Bougher N.L."/>
            <person name="Buchanan P."/>
            <person name="Buyck B."/>
            <person name="Bense V."/>
            <person name="Catcheside P."/>
            <person name="Chovatia M."/>
            <person name="Cooper J."/>
            <person name="Damon W."/>
            <person name="Desjardin D."/>
            <person name="Finy P."/>
            <person name="Geml J."/>
            <person name="Haridas S."/>
            <person name="Hughes K."/>
            <person name="Justo A."/>
            <person name="Karasinski D."/>
            <person name="Kautmanova I."/>
            <person name="Kiss B."/>
            <person name="Kocsube S."/>
            <person name="Kotiranta H."/>
            <person name="LaButti K.M."/>
            <person name="Lechner B.E."/>
            <person name="Liimatainen K."/>
            <person name="Lipzen A."/>
            <person name="Lukacs Z."/>
            <person name="Mihaltcheva S."/>
            <person name="Morgado L.N."/>
            <person name="Niskanen T."/>
            <person name="Noordeloos M.E."/>
            <person name="Ohm R.A."/>
            <person name="Ortiz-Santana B."/>
            <person name="Ovrebo C."/>
            <person name="Racz N."/>
            <person name="Riley R."/>
            <person name="Savchenko A."/>
            <person name="Shiryaev A."/>
            <person name="Soop K."/>
            <person name="Spirin V."/>
            <person name="Szebenyi C."/>
            <person name="Tomsovsky M."/>
            <person name="Tulloss R.E."/>
            <person name="Uehling J."/>
            <person name="Grigoriev I.V."/>
            <person name="Vagvolgyi C."/>
            <person name="Papp T."/>
            <person name="Martin F.M."/>
            <person name="Miettinen O."/>
            <person name="Hibbett D.S."/>
            <person name="Nagy L.G."/>
        </authorList>
    </citation>
    <scope>NUCLEOTIDE SEQUENCE [LARGE SCALE GENOMIC DNA]</scope>
    <source>
        <strain evidence="1 2">NL-1719</strain>
    </source>
</reference>
<gene>
    <name evidence="1" type="ORF">BDN72DRAFT_895703</name>
</gene>
<sequence length="404" mass="45346">MPVSGPSGRGPELIYRTSRDKFVLPLGAEAYRRLMSLRAVPENHKVAEDGCGIAFVLRLSNSSIREAFSSRPSILSVSPGLRRTTTRRMKSTRIRTKRMKRTRGTRKTNYNDIAPVVDGTVYTTSAPIWVGVITSEQAYNSSRDILDLLQQYSTADVDVAYRESEVKLLSGPELFAPVSDFDPLKDVIDSLSTPLILPIAGLRTTMQGTLGFYFRTGEDLYAVTARHVLFEADEANVEYYYDGPHRGGEDELEQSGGPRHRARCLGPSHERRYTPPVHAGRLRHHTDTDKFRHSRGNVLSLGPAANFKKLMYNRFDGPHKFVYPFEGLFKLRGILTQEEICKRNNKTPEHPIRRVIKRGEGRCTIVGGLSGFLSHVRQHFVTGSIDSVDVAIHPHDDSSPLQGW</sequence>
<name>A0ACD3B0M1_9AGAR</name>
<dbReference type="EMBL" id="ML208299">
    <property type="protein sequence ID" value="TFK71331.1"/>
    <property type="molecule type" value="Genomic_DNA"/>
</dbReference>